<protein>
    <recommendedName>
        <fullName evidence="4">Zf-HC2 domain-containing protein</fullName>
    </recommendedName>
</protein>
<reference evidence="2" key="1">
    <citation type="submission" date="2023-03" db="EMBL/GenBank/DDBJ databases">
        <title>Andean soil-derived lignocellulolytic bacterial consortium as a source of novel taxa and putative plastic-active enzymes.</title>
        <authorList>
            <person name="Diaz-Garcia L."/>
            <person name="Chuvochina M."/>
            <person name="Feuerriegel G."/>
            <person name="Bunk B."/>
            <person name="Sproer C."/>
            <person name="Streit W.R."/>
            <person name="Rodriguez L.M."/>
            <person name="Overmann J."/>
            <person name="Jimenez D.J."/>
        </authorList>
    </citation>
    <scope>NUCLEOTIDE SEQUENCE</scope>
    <source>
        <strain evidence="2">MAG 2441</strain>
    </source>
</reference>
<proteinExistence type="predicted"/>
<sequence length="200" mass="22764">MKCEEAEQLFGVYWDLPEDSQDRLAMDEHIVGCSECAEQFKMWEESTALIQELPFEDSQYELPLFKEALNNNVMNRIYAEQAWYMPAVRRTYAFSFEFKRKVASILAALLAIFVSGFLYTLYGSAKSADSQFSGIMETANAFSASQDLSSNIQLNIPVASLSDPILFHVAPAMPQYWVAFSIVGIIMTMLILNWFSRVRS</sequence>
<keyword evidence="1" id="KW-1133">Transmembrane helix</keyword>
<evidence type="ECO:0008006" key="4">
    <source>
        <dbReference type="Google" id="ProtNLM"/>
    </source>
</evidence>
<dbReference type="AlphaFoldDB" id="A0AA95EZC5"/>
<gene>
    <name evidence="2" type="ORF">P0Y55_06610</name>
</gene>
<evidence type="ECO:0000256" key="1">
    <source>
        <dbReference type="SAM" id="Phobius"/>
    </source>
</evidence>
<name>A0AA95EZC5_9BACL</name>
<dbReference type="EMBL" id="CP119317">
    <property type="protein sequence ID" value="WEK55711.1"/>
    <property type="molecule type" value="Genomic_DNA"/>
</dbReference>
<organism evidence="2 3">
    <name type="scientific">Candidatus Cohnella colombiensis</name>
    <dbReference type="NCBI Taxonomy" id="3121368"/>
    <lineage>
        <taxon>Bacteria</taxon>
        <taxon>Bacillati</taxon>
        <taxon>Bacillota</taxon>
        <taxon>Bacilli</taxon>
        <taxon>Bacillales</taxon>
        <taxon>Paenibacillaceae</taxon>
        <taxon>Cohnella</taxon>
    </lineage>
</organism>
<evidence type="ECO:0000313" key="3">
    <source>
        <dbReference type="Proteomes" id="UP001178662"/>
    </source>
</evidence>
<accession>A0AA95EZC5</accession>
<dbReference type="Proteomes" id="UP001178662">
    <property type="component" value="Chromosome"/>
</dbReference>
<evidence type="ECO:0000313" key="2">
    <source>
        <dbReference type="EMBL" id="WEK55711.1"/>
    </source>
</evidence>
<feature type="transmembrane region" description="Helical" evidence="1">
    <location>
        <begin position="176"/>
        <end position="195"/>
    </location>
</feature>
<keyword evidence="1" id="KW-0472">Membrane</keyword>
<keyword evidence="3" id="KW-1185">Reference proteome</keyword>
<keyword evidence="1" id="KW-0812">Transmembrane</keyword>
<feature type="transmembrane region" description="Helical" evidence="1">
    <location>
        <begin position="102"/>
        <end position="122"/>
    </location>
</feature>